<dbReference type="Pfam" id="PF16509">
    <property type="entry name" value="KORA"/>
    <property type="match status" value="1"/>
</dbReference>
<feature type="domain" description="TrfB transcriptional repressor protein" evidence="3">
    <location>
        <begin position="9"/>
        <end position="87"/>
    </location>
</feature>
<evidence type="ECO:0000313" key="5">
    <source>
        <dbReference type="Proteomes" id="UP000534677"/>
    </source>
</evidence>
<sequence>MTIKRLSQDQFDRITQLPSVSSLSEQTLTIAHRCLVKGEQQSTLMGEYNVTRAAISQAVLRVWNACPPGYEFVTALVTEDQALQIKKWEREASKAIKG</sequence>
<reference evidence="4 5" key="1">
    <citation type="submission" date="2020-04" db="EMBL/GenBank/DDBJ databases">
        <title>Pseudomonas crami sp. nov., a novel proteolytic bacterial species isolated from cream.</title>
        <authorList>
            <person name="Hofmann K."/>
            <person name="Woller A."/>
            <person name="Huptas C."/>
            <person name="Wenning M."/>
            <person name="Scherer S."/>
            <person name="Doll E.V."/>
        </authorList>
    </citation>
    <scope>NUCLEOTIDE SEQUENCE [LARGE SCALE GENOMIC DNA]</scope>
    <source>
        <strain evidence="4 5">WS 5096</strain>
    </source>
</reference>
<keyword evidence="1" id="KW-0805">Transcription regulation</keyword>
<dbReference type="InterPro" id="IPR053721">
    <property type="entry name" value="Fimbrial_Adhesin_Reg"/>
</dbReference>
<dbReference type="RefSeq" id="WP_185710758.1">
    <property type="nucleotide sequence ID" value="NZ_JAAXCZ010000026.1"/>
</dbReference>
<comment type="caution">
    <text evidence="4">The sequence shown here is derived from an EMBL/GenBank/DDBJ whole genome shotgun (WGS) entry which is preliminary data.</text>
</comment>
<dbReference type="EMBL" id="JAAXCZ010000026">
    <property type="protein sequence ID" value="MBC2385307.1"/>
    <property type="molecule type" value="Genomic_DNA"/>
</dbReference>
<evidence type="ECO:0000256" key="1">
    <source>
        <dbReference type="ARBA" id="ARBA00023015"/>
    </source>
</evidence>
<evidence type="ECO:0000259" key="3">
    <source>
        <dbReference type="Pfam" id="PF16509"/>
    </source>
</evidence>
<keyword evidence="2" id="KW-0804">Transcription</keyword>
<dbReference type="Gene3D" id="1.10.10.2690">
    <property type="match status" value="1"/>
</dbReference>
<proteinExistence type="predicted"/>
<dbReference type="Proteomes" id="UP000534677">
    <property type="component" value="Unassembled WGS sequence"/>
</dbReference>
<protein>
    <submittedName>
        <fullName evidence="4">Transcriptional regulator</fullName>
    </submittedName>
</protein>
<accession>A0ABR6TH48</accession>
<gene>
    <name evidence="4" type="ORF">HF209_30595</name>
</gene>
<dbReference type="InterPro" id="IPR032428">
    <property type="entry name" value="TrfB"/>
</dbReference>
<evidence type="ECO:0000313" key="4">
    <source>
        <dbReference type="EMBL" id="MBC2385307.1"/>
    </source>
</evidence>
<name>A0ABR6TH48_9PSED</name>
<evidence type="ECO:0000256" key="2">
    <source>
        <dbReference type="ARBA" id="ARBA00023163"/>
    </source>
</evidence>
<organism evidence="4 5">
    <name type="scientific">Pseudomonas cremoris</name>
    <dbReference type="NCBI Taxonomy" id="2724178"/>
    <lineage>
        <taxon>Bacteria</taxon>
        <taxon>Pseudomonadati</taxon>
        <taxon>Pseudomonadota</taxon>
        <taxon>Gammaproteobacteria</taxon>
        <taxon>Pseudomonadales</taxon>
        <taxon>Pseudomonadaceae</taxon>
        <taxon>Pseudomonas</taxon>
    </lineage>
</organism>
<keyword evidence="5" id="KW-1185">Reference proteome</keyword>